<evidence type="ECO:0000313" key="4">
    <source>
        <dbReference type="Proteomes" id="UP000324324"/>
    </source>
</evidence>
<feature type="region of interest" description="Disordered" evidence="1">
    <location>
        <begin position="1"/>
        <end position="20"/>
    </location>
</feature>
<keyword evidence="2" id="KW-0812">Transmembrane</keyword>
<dbReference type="PANTHER" id="PTHR12277">
    <property type="entry name" value="ALPHA/BETA HYDROLASE DOMAIN-CONTAINING PROTEIN"/>
    <property type="match status" value="1"/>
</dbReference>
<dbReference type="AlphaFoldDB" id="A0A5M8ARN7"/>
<feature type="transmembrane region" description="Helical" evidence="2">
    <location>
        <begin position="36"/>
        <end position="58"/>
    </location>
</feature>
<dbReference type="InterPro" id="IPR029058">
    <property type="entry name" value="AB_hydrolase_fold"/>
</dbReference>
<protein>
    <submittedName>
        <fullName evidence="3">Lysophospholipase</fullName>
    </submittedName>
</protein>
<dbReference type="PANTHER" id="PTHR12277:SF81">
    <property type="entry name" value="PROTEIN ABHD13"/>
    <property type="match status" value="1"/>
</dbReference>
<name>A0A5M8ARN7_9BURK</name>
<evidence type="ECO:0000313" key="3">
    <source>
        <dbReference type="EMBL" id="KAA6126203.1"/>
    </source>
</evidence>
<dbReference type="Gene3D" id="3.40.50.1820">
    <property type="entry name" value="alpha/beta hydrolase"/>
    <property type="match status" value="1"/>
</dbReference>
<dbReference type="EMBL" id="VWRN01000027">
    <property type="protein sequence ID" value="KAA6126203.1"/>
    <property type="molecule type" value="Genomic_DNA"/>
</dbReference>
<dbReference type="Proteomes" id="UP000324324">
    <property type="component" value="Unassembled WGS sequence"/>
</dbReference>
<feature type="region of interest" description="Disordered" evidence="1">
    <location>
        <begin position="310"/>
        <end position="355"/>
    </location>
</feature>
<reference evidence="3 4" key="1">
    <citation type="submission" date="2019-09" db="EMBL/GenBank/DDBJ databases">
        <title>Isolation of a novel species in the genus Cupriavidus from patients with sepsis using whole genome sequencing.</title>
        <authorList>
            <person name="Kweon O.J."/>
            <person name="Lee M.-K."/>
        </authorList>
    </citation>
    <scope>NUCLEOTIDE SEQUENCE [LARGE SCALE GENOMIC DNA]</scope>
    <source>
        <strain evidence="3 4">MKL-01</strain>
    </source>
</reference>
<evidence type="ECO:0000256" key="1">
    <source>
        <dbReference type="SAM" id="MobiDB-lite"/>
    </source>
</evidence>
<proteinExistence type="predicted"/>
<keyword evidence="4" id="KW-1185">Reference proteome</keyword>
<evidence type="ECO:0000256" key="2">
    <source>
        <dbReference type="SAM" id="Phobius"/>
    </source>
</evidence>
<gene>
    <name evidence="3" type="ORF">F1599_09525</name>
</gene>
<organism evidence="3 4">
    <name type="scientific">Cupriavidus cauae</name>
    <dbReference type="NCBI Taxonomy" id="2608999"/>
    <lineage>
        <taxon>Bacteria</taxon>
        <taxon>Pseudomonadati</taxon>
        <taxon>Pseudomonadota</taxon>
        <taxon>Betaproteobacteria</taxon>
        <taxon>Burkholderiales</taxon>
        <taxon>Burkholderiaceae</taxon>
        <taxon>Cupriavidus</taxon>
    </lineage>
</organism>
<sequence>MDEQKRNPNRNANRNVNHHANHHANRSLFRQVLMHLPCKTIGAAAVLTAAGFLSYWTYLGINQGRLLFDARRRPPRELPEGITAYSHTIPGGMLRGYVYRGDAHCAVTDLLFYLPGRGEDVLETMQFLHWLPPEVGFATFDYRGLGHSDGSPSEAAAVADASQFLLHLRRVLPGTRVHVVGRSLGTGVAIQLADLQDFESLQLITPYDSLLELVRKRFPLVPLRQLMRHHFDSISHCKKVVQRTKVLLAEVDDVVPHACSERLMAAWPGPVAVETIPGSNHSDIIAHQSTWQALSDFALLFARRPDLDAHGNRLDETPTPAPAPDERVAANDTGGGQEPPGLPVAAAPLRTDGAS</sequence>
<keyword evidence="2" id="KW-1133">Transmembrane helix</keyword>
<keyword evidence="2" id="KW-0472">Membrane</keyword>
<dbReference type="SUPFAM" id="SSF53474">
    <property type="entry name" value="alpha/beta-Hydrolases"/>
    <property type="match status" value="1"/>
</dbReference>
<comment type="caution">
    <text evidence="3">The sequence shown here is derived from an EMBL/GenBank/DDBJ whole genome shotgun (WGS) entry which is preliminary data.</text>
</comment>
<accession>A0A5M8ARN7</accession>